<dbReference type="Gramene" id="OMO61511">
    <property type="protein sequence ID" value="OMO61511"/>
    <property type="gene ID" value="CCACVL1_23460"/>
</dbReference>
<feature type="non-terminal residue" evidence="1">
    <location>
        <position position="35"/>
    </location>
</feature>
<organism evidence="1 2">
    <name type="scientific">Corchorus capsularis</name>
    <name type="common">Jute</name>
    <dbReference type="NCBI Taxonomy" id="210143"/>
    <lineage>
        <taxon>Eukaryota</taxon>
        <taxon>Viridiplantae</taxon>
        <taxon>Streptophyta</taxon>
        <taxon>Embryophyta</taxon>
        <taxon>Tracheophyta</taxon>
        <taxon>Spermatophyta</taxon>
        <taxon>Magnoliopsida</taxon>
        <taxon>eudicotyledons</taxon>
        <taxon>Gunneridae</taxon>
        <taxon>Pentapetalae</taxon>
        <taxon>rosids</taxon>
        <taxon>malvids</taxon>
        <taxon>Malvales</taxon>
        <taxon>Malvaceae</taxon>
        <taxon>Grewioideae</taxon>
        <taxon>Apeibeae</taxon>
        <taxon>Corchorus</taxon>
    </lineage>
</organism>
<name>A0A1R3GU08_COCAP</name>
<protein>
    <submittedName>
        <fullName evidence="1">Uncharacterized protein</fullName>
    </submittedName>
</protein>
<evidence type="ECO:0000313" key="1">
    <source>
        <dbReference type="EMBL" id="OMO61511.1"/>
    </source>
</evidence>
<accession>A0A1R3GU08</accession>
<proteinExistence type="predicted"/>
<comment type="caution">
    <text evidence="1">The sequence shown here is derived from an EMBL/GenBank/DDBJ whole genome shotgun (WGS) entry which is preliminary data.</text>
</comment>
<reference evidence="1 2" key="1">
    <citation type="submission" date="2013-09" db="EMBL/GenBank/DDBJ databases">
        <title>Corchorus capsularis genome sequencing.</title>
        <authorList>
            <person name="Alam M."/>
            <person name="Haque M.S."/>
            <person name="Islam M.S."/>
            <person name="Emdad E.M."/>
            <person name="Islam M.M."/>
            <person name="Ahmed B."/>
            <person name="Halim A."/>
            <person name="Hossen Q.M.M."/>
            <person name="Hossain M.Z."/>
            <person name="Ahmed R."/>
            <person name="Khan M.M."/>
            <person name="Islam R."/>
            <person name="Rashid M.M."/>
            <person name="Khan S.A."/>
            <person name="Rahman M.S."/>
            <person name="Alam M."/>
        </authorList>
    </citation>
    <scope>NUCLEOTIDE SEQUENCE [LARGE SCALE GENOMIC DNA]</scope>
    <source>
        <strain evidence="2">cv. CVL-1</strain>
        <tissue evidence="1">Whole seedling</tissue>
    </source>
</reference>
<keyword evidence="2" id="KW-1185">Reference proteome</keyword>
<sequence>MAVALLPTLPSLFNSLFLLPSSSCFRYLKEQKDHI</sequence>
<dbReference type="EMBL" id="AWWV01013437">
    <property type="protein sequence ID" value="OMO61511.1"/>
    <property type="molecule type" value="Genomic_DNA"/>
</dbReference>
<evidence type="ECO:0000313" key="2">
    <source>
        <dbReference type="Proteomes" id="UP000188268"/>
    </source>
</evidence>
<gene>
    <name evidence="1" type="ORF">CCACVL1_23460</name>
</gene>
<dbReference type="AlphaFoldDB" id="A0A1R3GU08"/>
<dbReference type="Proteomes" id="UP000188268">
    <property type="component" value="Unassembled WGS sequence"/>
</dbReference>